<dbReference type="PROSITE" id="PS01123">
    <property type="entry name" value="TNASE_1"/>
    <property type="match status" value="1"/>
</dbReference>
<feature type="domain" description="TNase-like" evidence="5">
    <location>
        <begin position="29"/>
        <end position="158"/>
    </location>
</feature>
<evidence type="ECO:0000256" key="3">
    <source>
        <dbReference type="ARBA" id="ARBA00022801"/>
    </source>
</evidence>
<evidence type="ECO:0000256" key="1">
    <source>
        <dbReference type="ARBA" id="ARBA00022722"/>
    </source>
</evidence>
<dbReference type="SMART" id="SM00318">
    <property type="entry name" value="SNc"/>
    <property type="match status" value="1"/>
</dbReference>
<dbReference type="EMBL" id="JAWIIV010000002">
    <property type="protein sequence ID" value="MEC4718228.1"/>
    <property type="molecule type" value="Genomic_DNA"/>
</dbReference>
<evidence type="ECO:0000256" key="4">
    <source>
        <dbReference type="SAM" id="SignalP"/>
    </source>
</evidence>
<accession>A0ABU6J3X8</accession>
<organism evidence="6 7">
    <name type="scientific">Noviherbaspirillum album</name>
    <dbReference type="NCBI Taxonomy" id="3080276"/>
    <lineage>
        <taxon>Bacteria</taxon>
        <taxon>Pseudomonadati</taxon>
        <taxon>Pseudomonadota</taxon>
        <taxon>Betaproteobacteria</taxon>
        <taxon>Burkholderiales</taxon>
        <taxon>Oxalobacteraceae</taxon>
        <taxon>Noviherbaspirillum</taxon>
    </lineage>
</organism>
<dbReference type="InterPro" id="IPR035437">
    <property type="entry name" value="SNase_OB-fold_sf"/>
</dbReference>
<gene>
    <name evidence="6" type="ORF">RY831_03645</name>
</gene>
<protein>
    <submittedName>
        <fullName evidence="6">Thermonuclease family protein</fullName>
    </submittedName>
</protein>
<dbReference type="RefSeq" id="WP_326504982.1">
    <property type="nucleotide sequence ID" value="NZ_JAWIIV010000002.1"/>
</dbReference>
<evidence type="ECO:0000259" key="5">
    <source>
        <dbReference type="PROSITE" id="PS50830"/>
    </source>
</evidence>
<dbReference type="InterPro" id="IPR016071">
    <property type="entry name" value="Staphylococal_nuclease_OB-fold"/>
</dbReference>
<dbReference type="PROSITE" id="PS50830">
    <property type="entry name" value="TNASE_3"/>
    <property type="match status" value="1"/>
</dbReference>
<sequence>MTGSKRPFKLETCIAIAALAVALPAPAATTLEGKVRRVSDGDTVVLVVGGRDEYRIRLAHIDAPEVAHKEGEKDQPFGPQSGDSLSELVLRKQVTAVCNGADHNGRPICDIYIGTLHVNAEQVRRGYAMVYKRFVPQGSPLYAVEEAARRRQTGLWVDPNPIPPWEWRRMMKR</sequence>
<comment type="caution">
    <text evidence="6">The sequence shown here is derived from an EMBL/GenBank/DDBJ whole genome shotgun (WGS) entry which is preliminary data.</text>
</comment>
<name>A0ABU6J3X8_9BURK</name>
<keyword evidence="3" id="KW-0378">Hydrolase</keyword>
<proteinExistence type="predicted"/>
<dbReference type="SUPFAM" id="SSF50199">
    <property type="entry name" value="Staphylococcal nuclease"/>
    <property type="match status" value="1"/>
</dbReference>
<feature type="signal peptide" evidence="4">
    <location>
        <begin position="1"/>
        <end position="27"/>
    </location>
</feature>
<dbReference type="Pfam" id="PF00565">
    <property type="entry name" value="SNase"/>
    <property type="match status" value="1"/>
</dbReference>
<keyword evidence="1" id="KW-0540">Nuclease</keyword>
<dbReference type="InterPro" id="IPR002071">
    <property type="entry name" value="Thermonucl_AS"/>
</dbReference>
<evidence type="ECO:0000256" key="2">
    <source>
        <dbReference type="ARBA" id="ARBA00022759"/>
    </source>
</evidence>
<dbReference type="PANTHER" id="PTHR12302:SF3">
    <property type="entry name" value="SERINE_THREONINE-PROTEIN KINASE 31"/>
    <property type="match status" value="1"/>
</dbReference>
<dbReference type="Proteomes" id="UP001352263">
    <property type="component" value="Unassembled WGS sequence"/>
</dbReference>
<dbReference type="Gene3D" id="2.40.50.90">
    <property type="match status" value="1"/>
</dbReference>
<feature type="chain" id="PRO_5045962184" evidence="4">
    <location>
        <begin position="28"/>
        <end position="173"/>
    </location>
</feature>
<keyword evidence="2" id="KW-0255">Endonuclease</keyword>
<evidence type="ECO:0000313" key="6">
    <source>
        <dbReference type="EMBL" id="MEC4718228.1"/>
    </source>
</evidence>
<dbReference type="PANTHER" id="PTHR12302">
    <property type="entry name" value="EBNA2 BINDING PROTEIN P100"/>
    <property type="match status" value="1"/>
</dbReference>
<keyword evidence="4" id="KW-0732">Signal</keyword>
<keyword evidence="7" id="KW-1185">Reference proteome</keyword>
<reference evidence="6 7" key="1">
    <citation type="submission" date="2023-10" db="EMBL/GenBank/DDBJ databases">
        <title>Noviherbaspirillum sp. CPCC 100848 genome assembly.</title>
        <authorList>
            <person name="Li X.Y."/>
            <person name="Fang X.M."/>
        </authorList>
    </citation>
    <scope>NUCLEOTIDE SEQUENCE [LARGE SCALE GENOMIC DNA]</scope>
    <source>
        <strain evidence="6 7">CPCC 100848</strain>
    </source>
</reference>
<evidence type="ECO:0000313" key="7">
    <source>
        <dbReference type="Proteomes" id="UP001352263"/>
    </source>
</evidence>